<dbReference type="OrthoDB" id="442731at2759"/>
<evidence type="ECO:0000256" key="1">
    <source>
        <dbReference type="ARBA" id="ARBA00005641"/>
    </source>
</evidence>
<dbReference type="SUPFAM" id="SSF51445">
    <property type="entry name" value="(Trans)glycosidases"/>
    <property type="match status" value="1"/>
</dbReference>
<feature type="compositionally biased region" description="Low complexity" evidence="4">
    <location>
        <begin position="265"/>
        <end position="275"/>
    </location>
</feature>
<dbReference type="Proteomes" id="UP000001064">
    <property type="component" value="Unassembled WGS sequence"/>
</dbReference>
<feature type="compositionally biased region" description="Polar residues" evidence="4">
    <location>
        <begin position="201"/>
        <end position="264"/>
    </location>
</feature>
<dbReference type="eggNOG" id="ENOG502RSQT">
    <property type="taxonomic scope" value="Eukaryota"/>
</dbReference>
<name>F0ZKC3_DICPU</name>
<evidence type="ECO:0000259" key="5">
    <source>
        <dbReference type="Pfam" id="PF00150"/>
    </source>
</evidence>
<dbReference type="EMBL" id="GL871054">
    <property type="protein sequence ID" value="EGC35631.1"/>
    <property type="molecule type" value="Genomic_DNA"/>
</dbReference>
<comment type="similarity">
    <text evidence="1">Belongs to the glycosyl hydrolase 5 (cellulase A) family.</text>
</comment>
<keyword evidence="2" id="KW-0378">Hydrolase</keyword>
<feature type="compositionally biased region" description="Basic and acidic residues" evidence="4">
    <location>
        <begin position="131"/>
        <end position="142"/>
    </location>
</feature>
<dbReference type="PANTHER" id="PTHR35923">
    <property type="entry name" value="MAJOR EXTRACELLULAR ENDOGLUCANASE"/>
    <property type="match status" value="1"/>
</dbReference>
<dbReference type="RefSeq" id="XP_003287868.1">
    <property type="nucleotide sequence ID" value="XM_003287820.1"/>
</dbReference>
<dbReference type="STRING" id="5786.F0ZKC3"/>
<dbReference type="PANTHER" id="PTHR35923:SF4">
    <property type="entry name" value="GLYCOSIDE HYDROLASE FAMILY 5 DOMAIN-CONTAINING PROTEIN"/>
    <property type="match status" value="1"/>
</dbReference>
<dbReference type="GO" id="GO:0000272">
    <property type="term" value="P:polysaccharide catabolic process"/>
    <property type="evidence" value="ECO:0007669"/>
    <property type="project" value="InterPro"/>
</dbReference>
<reference evidence="7" key="1">
    <citation type="journal article" date="2011" name="Genome Biol.">
        <title>Comparative genomics of the social amoebae Dictyostelium discoideum and Dictyostelium purpureum.</title>
        <authorList>
            <consortium name="US DOE Joint Genome Institute (JGI-PGF)"/>
            <person name="Sucgang R."/>
            <person name="Kuo A."/>
            <person name="Tian X."/>
            <person name="Salerno W."/>
            <person name="Parikh A."/>
            <person name="Feasley C.L."/>
            <person name="Dalin E."/>
            <person name="Tu H."/>
            <person name="Huang E."/>
            <person name="Barry K."/>
            <person name="Lindquist E."/>
            <person name="Shapiro H."/>
            <person name="Bruce D."/>
            <person name="Schmutz J."/>
            <person name="Salamov A."/>
            <person name="Fey P."/>
            <person name="Gaudet P."/>
            <person name="Anjard C."/>
            <person name="Babu M.M."/>
            <person name="Basu S."/>
            <person name="Bushmanova Y."/>
            <person name="van der Wel H."/>
            <person name="Katoh-Kurasawa M."/>
            <person name="Dinh C."/>
            <person name="Coutinho P.M."/>
            <person name="Saito T."/>
            <person name="Elias M."/>
            <person name="Schaap P."/>
            <person name="Kay R.R."/>
            <person name="Henrissat B."/>
            <person name="Eichinger L."/>
            <person name="Rivero F."/>
            <person name="Putnam N.H."/>
            <person name="West C.M."/>
            <person name="Loomis W.F."/>
            <person name="Chisholm R.L."/>
            <person name="Shaulsky G."/>
            <person name="Strassmann J.E."/>
            <person name="Queller D.C."/>
            <person name="Kuspa A."/>
            <person name="Grigoriev I.V."/>
        </authorList>
    </citation>
    <scope>NUCLEOTIDE SEQUENCE [LARGE SCALE GENOMIC DNA]</scope>
    <source>
        <strain evidence="7">QSDP1</strain>
    </source>
</reference>
<keyword evidence="3" id="KW-0326">Glycosidase</keyword>
<feature type="region of interest" description="Disordered" evidence="4">
    <location>
        <begin position="52"/>
        <end position="164"/>
    </location>
</feature>
<dbReference type="FunCoup" id="F0ZKC3">
    <property type="interactions" value="29"/>
</dbReference>
<evidence type="ECO:0000313" key="6">
    <source>
        <dbReference type="EMBL" id="EGC35631.1"/>
    </source>
</evidence>
<evidence type="ECO:0000313" key="7">
    <source>
        <dbReference type="Proteomes" id="UP000001064"/>
    </source>
</evidence>
<dbReference type="AlphaFoldDB" id="F0ZKC3"/>
<feature type="compositionally biased region" description="Low complexity" evidence="4">
    <location>
        <begin position="178"/>
        <end position="189"/>
    </location>
</feature>
<feature type="domain" description="Glycoside hydrolase family 5" evidence="5">
    <location>
        <begin position="311"/>
        <end position="614"/>
    </location>
</feature>
<evidence type="ECO:0000256" key="4">
    <source>
        <dbReference type="SAM" id="MobiDB-lite"/>
    </source>
</evidence>
<keyword evidence="7" id="KW-1185">Reference proteome</keyword>
<feature type="compositionally biased region" description="Low complexity" evidence="4">
    <location>
        <begin position="60"/>
        <end position="77"/>
    </location>
</feature>
<accession>F0ZKC3</accession>
<gene>
    <name evidence="6" type="ORF">DICPUDRAFT_152047</name>
</gene>
<organism evidence="6 7">
    <name type="scientific">Dictyostelium purpureum</name>
    <name type="common">Slime mold</name>
    <dbReference type="NCBI Taxonomy" id="5786"/>
    <lineage>
        <taxon>Eukaryota</taxon>
        <taxon>Amoebozoa</taxon>
        <taxon>Evosea</taxon>
        <taxon>Eumycetozoa</taxon>
        <taxon>Dictyostelia</taxon>
        <taxon>Dictyosteliales</taxon>
        <taxon>Dictyosteliaceae</taxon>
        <taxon>Dictyostelium</taxon>
    </lineage>
</organism>
<proteinExistence type="inferred from homology"/>
<dbReference type="InterPro" id="IPR017853">
    <property type="entry name" value="GH"/>
</dbReference>
<feature type="region of interest" description="Disordered" evidence="4">
    <location>
        <begin position="178"/>
        <end position="279"/>
    </location>
</feature>
<protein>
    <recommendedName>
        <fullName evidence="5">Glycoside hydrolase family 5 domain-containing protein</fullName>
    </recommendedName>
</protein>
<dbReference type="Gene3D" id="3.20.20.80">
    <property type="entry name" value="Glycosidases"/>
    <property type="match status" value="1"/>
</dbReference>
<dbReference type="InParanoid" id="F0ZKC3"/>
<dbReference type="GeneID" id="10501123"/>
<dbReference type="GO" id="GO:0004553">
    <property type="term" value="F:hydrolase activity, hydrolyzing O-glycosyl compounds"/>
    <property type="evidence" value="ECO:0007669"/>
    <property type="project" value="InterPro"/>
</dbReference>
<sequence length="667" mass="76272">MSFIKKFKNLFSSEKKELKKTRKKQQKNYDSNKTINNYNYIYNTHILPNNSTNQIDPSLSSSSTSTTTTTTTTTTSSKPQHNTLSPVSLEKHSDAKYNTVNTSPIKSNKITPTQEEQDQNCQSPSFEDQISEYKKLQRDRYKSTRTSVPPPLQLQSHPQTLQQQQPIPLQQAFIPLHQSQQLQPQQKSQPPQPLPQVPKGYSTTTGSKLNQSTSSSLRNSTILPNGNIVSSPNTLKNSSINQSGHNNLSHSQSIYSQSPKNNPYSPLKSSSNLLRRSSHKLRMNKSEYQRLYFSSRDGGLFINDLPLRLKGINWFGCETETFTVHGLWARDYKQYLDFLKEHRFNAIRIPFSLEMIMKDPFPTSITITPQINKEFYGLRALSVLDMIIEAAGERGMLILLDLHSFGPNDRLHDGLWYNNKYNENDVMKMWNILILRYGRVWNVLGVDLKNEPFSATWDTSNEKTDWDKAINRIGSYIQNNGGNQWLIFGQGIPVQSQNNMACCWGESFDCESTSQTSSVSLPLNDKFVYSPHCYGPSVVNHSHFRDRDFPHNLFPHWDLNFGLLPTNTGRAVVVGEWGGKYIDNMDKIWMDAFVDYLIEKKCTDNFFWCLNPNSGDTGGIYLDDWVCVNNEKLNLLNKLVPHPTKIKLDKDIMIFKVSSVVPSQMEA</sequence>
<dbReference type="PROSITE" id="PS00659">
    <property type="entry name" value="GLYCOSYL_HYDROL_F5"/>
    <property type="match status" value="1"/>
</dbReference>
<dbReference type="VEuPathDB" id="AmoebaDB:DICPUDRAFT_152047"/>
<feature type="compositionally biased region" description="Low complexity" evidence="4">
    <location>
        <begin position="153"/>
        <end position="164"/>
    </location>
</feature>
<dbReference type="InterPro" id="IPR001547">
    <property type="entry name" value="Glyco_hydro_5"/>
</dbReference>
<dbReference type="Pfam" id="PF00150">
    <property type="entry name" value="Cellulase"/>
    <property type="match status" value="1"/>
</dbReference>
<evidence type="ECO:0000256" key="2">
    <source>
        <dbReference type="ARBA" id="ARBA00022801"/>
    </source>
</evidence>
<dbReference type="InterPro" id="IPR018087">
    <property type="entry name" value="Glyco_hydro_5_CS"/>
</dbReference>
<dbReference type="KEGG" id="dpp:DICPUDRAFT_152047"/>
<evidence type="ECO:0000256" key="3">
    <source>
        <dbReference type="ARBA" id="ARBA00023295"/>
    </source>
</evidence>
<feature type="compositionally biased region" description="Polar residues" evidence="4">
    <location>
        <begin position="96"/>
        <end position="128"/>
    </location>
</feature>
<dbReference type="OMA" id="FVYSPHC"/>